<evidence type="ECO:0000313" key="1">
    <source>
        <dbReference type="EMBL" id="KAK2718412.1"/>
    </source>
</evidence>
<organism evidence="1 2">
    <name type="scientific">Artemia franciscana</name>
    <name type="common">Brine shrimp</name>
    <name type="synonym">Artemia sanfranciscana</name>
    <dbReference type="NCBI Taxonomy" id="6661"/>
    <lineage>
        <taxon>Eukaryota</taxon>
        <taxon>Metazoa</taxon>
        <taxon>Ecdysozoa</taxon>
        <taxon>Arthropoda</taxon>
        <taxon>Crustacea</taxon>
        <taxon>Branchiopoda</taxon>
        <taxon>Anostraca</taxon>
        <taxon>Artemiidae</taxon>
        <taxon>Artemia</taxon>
    </lineage>
</organism>
<feature type="non-terminal residue" evidence="1">
    <location>
        <position position="109"/>
    </location>
</feature>
<evidence type="ECO:0000313" key="2">
    <source>
        <dbReference type="Proteomes" id="UP001187531"/>
    </source>
</evidence>
<accession>A0AA88IBY4</accession>
<sequence length="109" mass="11977">MIQLFTLLTSFGRFYCKAFGFLCGQMEYLLVNGGLNITSSGKFFSCGKIPSTRISYEGCNGRISTERFYQFLGARSASYGMCQVCPAHSASYGMCQICPARSASYGMCQ</sequence>
<name>A0AA88IBY4_ARTSF</name>
<dbReference type="Proteomes" id="UP001187531">
    <property type="component" value="Unassembled WGS sequence"/>
</dbReference>
<dbReference type="AlphaFoldDB" id="A0AA88IBY4"/>
<gene>
    <name evidence="1" type="ORF">QYM36_005651</name>
</gene>
<protein>
    <submittedName>
        <fullName evidence="1">Uncharacterized protein</fullName>
    </submittedName>
</protein>
<dbReference type="EMBL" id="JAVRJZ010000009">
    <property type="protein sequence ID" value="KAK2718412.1"/>
    <property type="molecule type" value="Genomic_DNA"/>
</dbReference>
<reference evidence="1" key="1">
    <citation type="submission" date="2023-07" db="EMBL/GenBank/DDBJ databases">
        <title>Chromosome-level genome assembly of Artemia franciscana.</title>
        <authorList>
            <person name="Jo E."/>
        </authorList>
    </citation>
    <scope>NUCLEOTIDE SEQUENCE</scope>
    <source>
        <tissue evidence="1">Whole body</tissue>
    </source>
</reference>
<comment type="caution">
    <text evidence="1">The sequence shown here is derived from an EMBL/GenBank/DDBJ whole genome shotgun (WGS) entry which is preliminary data.</text>
</comment>
<proteinExistence type="predicted"/>
<keyword evidence="2" id="KW-1185">Reference proteome</keyword>